<sequence>MDDQADRTADVDAAAEPPQPSKMTTPATSDPPTPLRDASTSASRSAATKHAIRVLRQFMTISSPADLVSKLFMVLVGLCAAAVAIIVLIEIGTLMTQDVMAALRAKQDAALQVLRDSLVAMDALGAAGLGDGHTKGNDGMVFAFETTLGPHYDDERAHFKKYADSIDARRYLTLNGQTKSLFTDVAAIWSAMGGIDFGPDWWETVRSYVDIEGGVMFSGNSVDKTLMGRNYSDLVTHLGLDPANPVLTDAMIDKLLPRSAIPKRTQLGEFKYKLYSTDPEKLDSFNVHIATDAWLQNLGGTDVKKTATCRLLPKATITKFTHVFGAFWCAKTFKPSASYASRFSEAAVGKWVIECDSKADVELQLDIIRWNGKMPERYSTAFYHNAVKLTSPRKTLYTQTMLSDLTGFSSGKTYPIRDVVAAASSGSLEPLPAKIYIVQTEPIPDRLRTAILGIALLCVLFTRCTFAGVRTLGHFILESSLSIALDVVYAVLTYPSGTELAAMIATARHAQGLSAVIHIAIILRRFSTPALIMAKAVLSMRYGFRDVTPCITIREAIGLVVIQIIVIYSMAGKVVGVGMRAGSTSDDMTAFVWNFQGIIWLVAVVFILVRFKIGQMFEYWTKRRGAPRITAKYSSKEGADTSSTTVVSSHSAYDDYLSGKFLSFGVCFLESVTIKGRQCRVLDGSPLVLDAIFNFNLNGLGQYGSVQHRHVITHVTPAGRFMASDIPLDKDYLPNTGNIIIG</sequence>
<dbReference type="Proteomes" id="UP001209570">
    <property type="component" value="Unassembled WGS sequence"/>
</dbReference>
<evidence type="ECO:0000256" key="2">
    <source>
        <dbReference type="SAM" id="Phobius"/>
    </source>
</evidence>
<keyword evidence="2" id="KW-0472">Membrane</keyword>
<feature type="compositionally biased region" description="Basic and acidic residues" evidence="1">
    <location>
        <begin position="1"/>
        <end position="10"/>
    </location>
</feature>
<protein>
    <submittedName>
        <fullName evidence="3">Uncharacterized protein</fullName>
    </submittedName>
</protein>
<keyword evidence="2" id="KW-1133">Transmembrane helix</keyword>
<evidence type="ECO:0000313" key="3">
    <source>
        <dbReference type="EMBL" id="KAJ0398248.1"/>
    </source>
</evidence>
<dbReference type="EMBL" id="JAKCXM010000223">
    <property type="protein sequence ID" value="KAJ0398248.1"/>
    <property type="molecule type" value="Genomic_DNA"/>
</dbReference>
<keyword evidence="2" id="KW-0812">Transmembrane</keyword>
<feature type="transmembrane region" description="Helical" evidence="2">
    <location>
        <begin position="550"/>
        <end position="571"/>
    </location>
</feature>
<proteinExistence type="predicted"/>
<accession>A0AAD5LYT9</accession>
<evidence type="ECO:0000313" key="4">
    <source>
        <dbReference type="Proteomes" id="UP001209570"/>
    </source>
</evidence>
<feature type="transmembrane region" description="Helical" evidence="2">
    <location>
        <begin position="591"/>
        <end position="613"/>
    </location>
</feature>
<reference evidence="3" key="1">
    <citation type="submission" date="2021-12" db="EMBL/GenBank/DDBJ databases">
        <title>Prjna785345.</title>
        <authorList>
            <person name="Rujirawat T."/>
            <person name="Krajaejun T."/>
        </authorList>
    </citation>
    <scope>NUCLEOTIDE SEQUENCE</scope>
    <source>
        <strain evidence="3">Pi057C3</strain>
    </source>
</reference>
<evidence type="ECO:0000256" key="1">
    <source>
        <dbReference type="SAM" id="MobiDB-lite"/>
    </source>
</evidence>
<name>A0AAD5LYT9_PYTIN</name>
<dbReference type="AlphaFoldDB" id="A0AAD5LYT9"/>
<feature type="region of interest" description="Disordered" evidence="1">
    <location>
        <begin position="1"/>
        <end position="43"/>
    </location>
</feature>
<organism evidence="3 4">
    <name type="scientific">Pythium insidiosum</name>
    <name type="common">Pythiosis disease agent</name>
    <dbReference type="NCBI Taxonomy" id="114742"/>
    <lineage>
        <taxon>Eukaryota</taxon>
        <taxon>Sar</taxon>
        <taxon>Stramenopiles</taxon>
        <taxon>Oomycota</taxon>
        <taxon>Peronosporomycetes</taxon>
        <taxon>Pythiales</taxon>
        <taxon>Pythiaceae</taxon>
        <taxon>Pythium</taxon>
    </lineage>
</organism>
<gene>
    <name evidence="3" type="ORF">P43SY_000348</name>
</gene>
<feature type="transmembrane region" description="Helical" evidence="2">
    <location>
        <begin position="67"/>
        <end position="89"/>
    </location>
</feature>
<comment type="caution">
    <text evidence="3">The sequence shown here is derived from an EMBL/GenBank/DDBJ whole genome shotgun (WGS) entry which is preliminary data.</text>
</comment>
<keyword evidence="4" id="KW-1185">Reference proteome</keyword>